<reference evidence="12" key="1">
    <citation type="submission" date="2022-04" db="EMBL/GenBank/DDBJ databases">
        <title>Carnegiea gigantea Genome sequencing and assembly v2.</title>
        <authorList>
            <person name="Copetti D."/>
            <person name="Sanderson M.J."/>
            <person name="Burquez A."/>
            <person name="Wojciechowski M.F."/>
        </authorList>
    </citation>
    <scope>NUCLEOTIDE SEQUENCE</scope>
    <source>
        <strain evidence="12">SGP5-SGP5p</strain>
        <tissue evidence="12">Aerial part</tissue>
    </source>
</reference>
<keyword evidence="7 9" id="KW-0904">Protein phosphatase</keyword>
<dbReference type="SUPFAM" id="SSF81606">
    <property type="entry name" value="PP2C-like"/>
    <property type="match status" value="1"/>
</dbReference>
<evidence type="ECO:0000259" key="11">
    <source>
        <dbReference type="PROSITE" id="PS51746"/>
    </source>
</evidence>
<evidence type="ECO:0000256" key="7">
    <source>
        <dbReference type="ARBA" id="ARBA00022912"/>
    </source>
</evidence>
<evidence type="ECO:0000256" key="8">
    <source>
        <dbReference type="ARBA" id="ARBA00023211"/>
    </source>
</evidence>
<dbReference type="PANTHER" id="PTHR47992">
    <property type="entry name" value="PROTEIN PHOSPHATASE"/>
    <property type="match status" value="1"/>
</dbReference>
<evidence type="ECO:0000256" key="6">
    <source>
        <dbReference type="ARBA" id="ARBA00022842"/>
    </source>
</evidence>
<protein>
    <recommendedName>
        <fullName evidence="3">protein-serine/threonine phosphatase</fullName>
        <ecNumber evidence="3">3.1.3.16</ecNumber>
    </recommendedName>
</protein>
<keyword evidence="13" id="KW-1185">Reference proteome</keyword>
<evidence type="ECO:0000256" key="1">
    <source>
        <dbReference type="ARBA" id="ARBA00001936"/>
    </source>
</evidence>
<dbReference type="GO" id="GO:0046872">
    <property type="term" value="F:metal ion binding"/>
    <property type="evidence" value="ECO:0007669"/>
    <property type="project" value="UniProtKB-KW"/>
</dbReference>
<comment type="caution">
    <text evidence="12">The sequence shown here is derived from an EMBL/GenBank/DDBJ whole genome shotgun (WGS) entry which is preliminary data.</text>
</comment>
<evidence type="ECO:0000256" key="4">
    <source>
        <dbReference type="ARBA" id="ARBA00022723"/>
    </source>
</evidence>
<keyword evidence="6" id="KW-0460">Magnesium</keyword>
<dbReference type="PROSITE" id="PS01032">
    <property type="entry name" value="PPM_1"/>
    <property type="match status" value="1"/>
</dbReference>
<keyword evidence="4" id="KW-0479">Metal-binding</keyword>
<feature type="domain" description="PPM-type phosphatase" evidence="11">
    <location>
        <begin position="90"/>
        <end position="375"/>
    </location>
</feature>
<dbReference type="PROSITE" id="PS51746">
    <property type="entry name" value="PPM_2"/>
    <property type="match status" value="1"/>
</dbReference>
<evidence type="ECO:0000313" key="12">
    <source>
        <dbReference type="EMBL" id="KAJ8436528.1"/>
    </source>
</evidence>
<dbReference type="SMART" id="SM00332">
    <property type="entry name" value="PP2Cc"/>
    <property type="match status" value="1"/>
</dbReference>
<accession>A0A9Q1QBV4</accession>
<keyword evidence="5 9" id="KW-0378">Hydrolase</keyword>
<dbReference type="Pfam" id="PF00481">
    <property type="entry name" value="PP2C"/>
    <property type="match status" value="1"/>
</dbReference>
<organism evidence="12 13">
    <name type="scientific">Carnegiea gigantea</name>
    <dbReference type="NCBI Taxonomy" id="171969"/>
    <lineage>
        <taxon>Eukaryota</taxon>
        <taxon>Viridiplantae</taxon>
        <taxon>Streptophyta</taxon>
        <taxon>Embryophyta</taxon>
        <taxon>Tracheophyta</taxon>
        <taxon>Spermatophyta</taxon>
        <taxon>Magnoliopsida</taxon>
        <taxon>eudicotyledons</taxon>
        <taxon>Gunneridae</taxon>
        <taxon>Pentapetalae</taxon>
        <taxon>Caryophyllales</taxon>
        <taxon>Cactineae</taxon>
        <taxon>Cactaceae</taxon>
        <taxon>Cactoideae</taxon>
        <taxon>Echinocereeae</taxon>
        <taxon>Carnegiea</taxon>
    </lineage>
</organism>
<dbReference type="InterPro" id="IPR001932">
    <property type="entry name" value="PPM-type_phosphatase-like_dom"/>
</dbReference>
<feature type="compositionally biased region" description="Polar residues" evidence="10">
    <location>
        <begin position="21"/>
        <end position="48"/>
    </location>
</feature>
<dbReference type="InterPro" id="IPR015655">
    <property type="entry name" value="PP2C"/>
</dbReference>
<dbReference type="InterPro" id="IPR000222">
    <property type="entry name" value="PP2C_BS"/>
</dbReference>
<dbReference type="GO" id="GO:0004722">
    <property type="term" value="F:protein serine/threonine phosphatase activity"/>
    <property type="evidence" value="ECO:0007669"/>
    <property type="project" value="UniProtKB-EC"/>
</dbReference>
<evidence type="ECO:0000256" key="2">
    <source>
        <dbReference type="ARBA" id="ARBA00001946"/>
    </source>
</evidence>
<comment type="similarity">
    <text evidence="9">Belongs to the PP2C family.</text>
</comment>
<comment type="cofactor">
    <cofactor evidence="2">
        <name>Mg(2+)</name>
        <dbReference type="ChEBI" id="CHEBI:18420"/>
    </cofactor>
</comment>
<feature type="region of interest" description="Disordered" evidence="10">
    <location>
        <begin position="1"/>
        <end position="53"/>
    </location>
</feature>
<dbReference type="EC" id="3.1.3.16" evidence="3"/>
<dbReference type="OrthoDB" id="10264738at2759"/>
<name>A0A9Q1QBV4_9CARY</name>
<keyword evidence="8" id="KW-0464">Manganese</keyword>
<evidence type="ECO:0000313" key="13">
    <source>
        <dbReference type="Proteomes" id="UP001153076"/>
    </source>
</evidence>
<dbReference type="Gene3D" id="3.60.40.10">
    <property type="entry name" value="PPM-type phosphatase domain"/>
    <property type="match status" value="1"/>
</dbReference>
<dbReference type="InterPro" id="IPR036457">
    <property type="entry name" value="PPM-type-like_dom_sf"/>
</dbReference>
<evidence type="ECO:0000256" key="5">
    <source>
        <dbReference type="ARBA" id="ARBA00022801"/>
    </source>
</evidence>
<comment type="cofactor">
    <cofactor evidence="1">
        <name>Mn(2+)</name>
        <dbReference type="ChEBI" id="CHEBI:29035"/>
    </cofactor>
</comment>
<dbReference type="FunFam" id="3.60.40.10:FF:000041">
    <property type="entry name" value="Protein phosphatase 2C 51"/>
    <property type="match status" value="1"/>
</dbReference>
<sequence>MELYDSADLRLPSSPPDFDEASTSSSVLFSGEDSMSSGETLTASSGSSGEIPEAEVRPVVEVGFAPASVSGDGETPAARARCVGRQERVSWGYTSVIGRRSEMEDAVAVVPGFMSRTCYHVGGCTAPGSRSSGVAAPVHFFGVYDGHGGSEVAQFCAGKMHEVIAEEWDQQRIDGFEWQKKWKEAFSSGFKRADEEVTAEAVASEMVGSTAVVAVVSNCQIILSNCGDSRAILCRRTQTIPLTVDHKPDRADELSRIEGEGGKVINWKGARVFGVLAMSRAIGDRYMSPYIIPVPEITFMTRSDEDECLILASDGLWDVMSNDEVGEVARRLLRRRRRLMEPSDISPAQVVADKLTQLAMRRNSSDNISIIVVDLKSRRHQAKE</sequence>
<evidence type="ECO:0000256" key="3">
    <source>
        <dbReference type="ARBA" id="ARBA00013081"/>
    </source>
</evidence>
<dbReference type="AlphaFoldDB" id="A0A9Q1QBV4"/>
<dbReference type="EMBL" id="JAKOGI010000339">
    <property type="protein sequence ID" value="KAJ8436528.1"/>
    <property type="molecule type" value="Genomic_DNA"/>
</dbReference>
<dbReference type="SMART" id="SM00331">
    <property type="entry name" value="PP2C_SIG"/>
    <property type="match status" value="1"/>
</dbReference>
<gene>
    <name evidence="12" type="ORF">Cgig2_026643</name>
</gene>
<evidence type="ECO:0000256" key="10">
    <source>
        <dbReference type="SAM" id="MobiDB-lite"/>
    </source>
</evidence>
<proteinExistence type="inferred from homology"/>
<dbReference type="Proteomes" id="UP001153076">
    <property type="component" value="Unassembled WGS sequence"/>
</dbReference>
<dbReference type="CDD" id="cd00143">
    <property type="entry name" value="PP2Cc"/>
    <property type="match status" value="1"/>
</dbReference>
<evidence type="ECO:0000256" key="9">
    <source>
        <dbReference type="RuleBase" id="RU003465"/>
    </source>
</evidence>